<evidence type="ECO:0000313" key="1">
    <source>
        <dbReference type="EMBL" id="GBP32226.1"/>
    </source>
</evidence>
<proteinExistence type="predicted"/>
<dbReference type="EMBL" id="BGZK01000256">
    <property type="protein sequence ID" value="GBP32226.1"/>
    <property type="molecule type" value="Genomic_DNA"/>
</dbReference>
<comment type="caution">
    <text evidence="1">The sequence shown here is derived from an EMBL/GenBank/DDBJ whole genome shotgun (WGS) entry which is preliminary data.</text>
</comment>
<evidence type="ECO:0000313" key="2">
    <source>
        <dbReference type="Proteomes" id="UP000299102"/>
    </source>
</evidence>
<accession>A0A4C1V1N1</accession>
<dbReference type="AlphaFoldDB" id="A0A4C1V1N1"/>
<protein>
    <submittedName>
        <fullName evidence="1">Uncharacterized protein</fullName>
    </submittedName>
</protein>
<keyword evidence="2" id="KW-1185">Reference proteome</keyword>
<dbReference type="Proteomes" id="UP000299102">
    <property type="component" value="Unassembled WGS sequence"/>
</dbReference>
<organism evidence="1 2">
    <name type="scientific">Eumeta variegata</name>
    <name type="common">Bagworm moth</name>
    <name type="synonym">Eumeta japonica</name>
    <dbReference type="NCBI Taxonomy" id="151549"/>
    <lineage>
        <taxon>Eukaryota</taxon>
        <taxon>Metazoa</taxon>
        <taxon>Ecdysozoa</taxon>
        <taxon>Arthropoda</taxon>
        <taxon>Hexapoda</taxon>
        <taxon>Insecta</taxon>
        <taxon>Pterygota</taxon>
        <taxon>Neoptera</taxon>
        <taxon>Endopterygota</taxon>
        <taxon>Lepidoptera</taxon>
        <taxon>Glossata</taxon>
        <taxon>Ditrysia</taxon>
        <taxon>Tineoidea</taxon>
        <taxon>Psychidae</taxon>
        <taxon>Oiketicinae</taxon>
        <taxon>Eumeta</taxon>
    </lineage>
</organism>
<name>A0A4C1V1N1_EUMVA</name>
<reference evidence="1 2" key="1">
    <citation type="journal article" date="2019" name="Commun. Biol.">
        <title>The bagworm genome reveals a unique fibroin gene that provides high tensile strength.</title>
        <authorList>
            <person name="Kono N."/>
            <person name="Nakamura H."/>
            <person name="Ohtoshi R."/>
            <person name="Tomita M."/>
            <person name="Numata K."/>
            <person name="Arakawa K."/>
        </authorList>
    </citation>
    <scope>NUCLEOTIDE SEQUENCE [LARGE SCALE GENOMIC DNA]</scope>
</reference>
<gene>
    <name evidence="1" type="ORF">EVAR_27650_1</name>
</gene>
<sequence length="112" mass="12983">MKRTTSALVKSYVIMFKKFQELFDLEYRLELRVKQSLQKFLTFNARTFWASPYIDLLFLDRPWYQLLNCCSLRPSSGHLGPEGPEPKYQCCSIRLVASCLADTCHPDIGLQG</sequence>